<name>A0A8S3VCS4_MYTED</name>
<dbReference type="PANTHER" id="PTHR47027">
    <property type="entry name" value="REVERSE TRANSCRIPTASE DOMAIN-CONTAINING PROTEIN"/>
    <property type="match status" value="1"/>
</dbReference>
<dbReference type="PANTHER" id="PTHR47027:SF25">
    <property type="entry name" value="REVERSE TRANSCRIPTASE DOMAIN-CONTAINING PROTEIN"/>
    <property type="match status" value="1"/>
</dbReference>
<dbReference type="AlphaFoldDB" id="A0A8S3VCS4"/>
<protein>
    <recommendedName>
        <fullName evidence="1">DUF6451 domain-containing protein</fullName>
    </recommendedName>
</protein>
<sequence length="220" mass="25865">MNISSNTIQPVYLGHNIIEEVEDFTYLGSMLSNTNGTAKDIRARISKARYAFCQLQSIWKRRSISLKTKIRIYTSNVKSVLLYGAECWRIIQSDMKKLSSFHNTCLRKICKIFWPNTISNKDLYHKTNQCCIETDIEETCIGHVLRKGNGYITNIALRWVPDGRRKRGRPKETWRRMIESEMKDLGKTWKEIEKKAKDRQMWRVLVEALCADRHEEDELS</sequence>
<feature type="domain" description="DUF6451" evidence="1">
    <location>
        <begin position="51"/>
        <end position="83"/>
    </location>
</feature>
<proteinExistence type="predicted"/>
<evidence type="ECO:0000313" key="2">
    <source>
        <dbReference type="EMBL" id="CAG2252643.1"/>
    </source>
</evidence>
<organism evidence="2 3">
    <name type="scientific">Mytilus edulis</name>
    <name type="common">Blue mussel</name>
    <dbReference type="NCBI Taxonomy" id="6550"/>
    <lineage>
        <taxon>Eukaryota</taxon>
        <taxon>Metazoa</taxon>
        <taxon>Spiralia</taxon>
        <taxon>Lophotrochozoa</taxon>
        <taxon>Mollusca</taxon>
        <taxon>Bivalvia</taxon>
        <taxon>Autobranchia</taxon>
        <taxon>Pteriomorphia</taxon>
        <taxon>Mytilida</taxon>
        <taxon>Mytiloidea</taxon>
        <taxon>Mytilidae</taxon>
        <taxon>Mytilinae</taxon>
        <taxon>Mytilus</taxon>
    </lineage>
</organism>
<accession>A0A8S3VCS4</accession>
<dbReference type="Pfam" id="PF20049">
    <property type="entry name" value="DUF6451"/>
    <property type="match status" value="1"/>
</dbReference>
<evidence type="ECO:0000313" key="3">
    <source>
        <dbReference type="Proteomes" id="UP000683360"/>
    </source>
</evidence>
<gene>
    <name evidence="2" type="ORF">MEDL_64203</name>
</gene>
<reference evidence="2" key="1">
    <citation type="submission" date="2021-03" db="EMBL/GenBank/DDBJ databases">
        <authorList>
            <person name="Bekaert M."/>
        </authorList>
    </citation>
    <scope>NUCLEOTIDE SEQUENCE</scope>
</reference>
<dbReference type="OrthoDB" id="10059790at2759"/>
<keyword evidence="3" id="KW-1185">Reference proteome</keyword>
<comment type="caution">
    <text evidence="2">The sequence shown here is derived from an EMBL/GenBank/DDBJ whole genome shotgun (WGS) entry which is preliminary data.</text>
</comment>
<dbReference type="EMBL" id="CAJPWZ010003127">
    <property type="protein sequence ID" value="CAG2252643.1"/>
    <property type="molecule type" value="Genomic_DNA"/>
</dbReference>
<dbReference type="InterPro" id="IPR045609">
    <property type="entry name" value="DUF6451"/>
</dbReference>
<dbReference type="Proteomes" id="UP000683360">
    <property type="component" value="Unassembled WGS sequence"/>
</dbReference>
<evidence type="ECO:0000259" key="1">
    <source>
        <dbReference type="Pfam" id="PF20049"/>
    </source>
</evidence>